<dbReference type="SUPFAM" id="SSF52540">
    <property type="entry name" value="P-loop containing nucleoside triphosphate hydrolases"/>
    <property type="match status" value="1"/>
</dbReference>
<name>A0ABP7E6T1_9MICC</name>
<evidence type="ECO:0000256" key="1">
    <source>
        <dbReference type="ARBA" id="ARBA00011040"/>
    </source>
</evidence>
<proteinExistence type="inferred from homology"/>
<dbReference type="InterPro" id="IPR025723">
    <property type="entry name" value="ArsA/GET3_ATPase-like"/>
</dbReference>
<evidence type="ECO:0000313" key="3">
    <source>
        <dbReference type="EMBL" id="GAA3712918.1"/>
    </source>
</evidence>
<dbReference type="Gene3D" id="3.40.50.300">
    <property type="entry name" value="P-loop containing nucleotide triphosphate hydrolases"/>
    <property type="match status" value="1"/>
</dbReference>
<evidence type="ECO:0000313" key="4">
    <source>
        <dbReference type="Proteomes" id="UP001501536"/>
    </source>
</evidence>
<dbReference type="RefSeq" id="WP_344886144.1">
    <property type="nucleotide sequence ID" value="NZ_BAABCJ010000007.1"/>
</dbReference>
<organism evidence="3 4">
    <name type="scientific">Zhihengliuella alba</name>
    <dbReference type="NCBI Taxonomy" id="547018"/>
    <lineage>
        <taxon>Bacteria</taxon>
        <taxon>Bacillati</taxon>
        <taxon>Actinomycetota</taxon>
        <taxon>Actinomycetes</taxon>
        <taxon>Micrococcales</taxon>
        <taxon>Micrococcaceae</taxon>
        <taxon>Zhihengliuella</taxon>
    </lineage>
</organism>
<protein>
    <submittedName>
        <fullName evidence="3">ArsA family ATPase</fullName>
    </submittedName>
</protein>
<gene>
    <name evidence="3" type="ORF">GCM10022377_28400</name>
</gene>
<sequence length="354" mass="38268">MPSSNHAAPAPGAEALRGLAAGARVVFFSGKGGVGKTTTAAATAVALADAGERVLLVSTDPAHNLGHLFERRLRDKPSRLATTDAGGRLDAVEIDPAAATARHLKEVGATIRGMMPEHLHREVEKYLRLAADAPGTHEASVLERVAELTEDFTADLAENPAEASAGGSRPADRYDVVVFDTAPSGHTARLMALPDLMTAWTDGLLRRREASEKFGEAVVGLGGKRQAQDSRDSRIRSVLTRRRERFARLRALLADESRCAFVLVLAAERLPVAETVEFHEQLRAQGIRVRALVVNKRSPGKEGEFMERRRAAEERHVAELRRSVPGPPVLNVRLAPDEIRGLDGLGRVPELVED</sequence>
<reference evidence="4" key="1">
    <citation type="journal article" date="2019" name="Int. J. Syst. Evol. Microbiol.">
        <title>The Global Catalogue of Microorganisms (GCM) 10K type strain sequencing project: providing services to taxonomists for standard genome sequencing and annotation.</title>
        <authorList>
            <consortium name="The Broad Institute Genomics Platform"/>
            <consortium name="The Broad Institute Genome Sequencing Center for Infectious Disease"/>
            <person name="Wu L."/>
            <person name="Ma J."/>
        </authorList>
    </citation>
    <scope>NUCLEOTIDE SEQUENCE [LARGE SCALE GENOMIC DNA]</scope>
    <source>
        <strain evidence="4">JCM 16961</strain>
    </source>
</reference>
<dbReference type="InterPro" id="IPR016300">
    <property type="entry name" value="ATPase_ArsA/GET3"/>
</dbReference>
<feature type="domain" description="ArsA/GET3 Anion-transporting ATPase-like" evidence="2">
    <location>
        <begin position="24"/>
        <end position="351"/>
    </location>
</feature>
<dbReference type="Pfam" id="PF02374">
    <property type="entry name" value="ArsA_ATPase"/>
    <property type="match status" value="1"/>
</dbReference>
<dbReference type="EMBL" id="BAABCJ010000007">
    <property type="protein sequence ID" value="GAA3712918.1"/>
    <property type="molecule type" value="Genomic_DNA"/>
</dbReference>
<comment type="similarity">
    <text evidence="1">Belongs to the arsA ATPase family.</text>
</comment>
<evidence type="ECO:0000259" key="2">
    <source>
        <dbReference type="Pfam" id="PF02374"/>
    </source>
</evidence>
<dbReference type="NCBIfam" id="TIGR00345">
    <property type="entry name" value="GET3_arsA_TRC40"/>
    <property type="match status" value="1"/>
</dbReference>
<dbReference type="PANTHER" id="PTHR10803:SF3">
    <property type="entry name" value="ATPASE GET3"/>
    <property type="match status" value="1"/>
</dbReference>
<accession>A0ABP7E6T1</accession>
<comment type="caution">
    <text evidence="3">The sequence shown here is derived from an EMBL/GenBank/DDBJ whole genome shotgun (WGS) entry which is preliminary data.</text>
</comment>
<dbReference type="CDD" id="cd02035">
    <property type="entry name" value="ArsA"/>
    <property type="match status" value="1"/>
</dbReference>
<dbReference type="Proteomes" id="UP001501536">
    <property type="component" value="Unassembled WGS sequence"/>
</dbReference>
<keyword evidence="4" id="KW-1185">Reference proteome</keyword>
<dbReference type="InterPro" id="IPR027417">
    <property type="entry name" value="P-loop_NTPase"/>
</dbReference>
<dbReference type="PANTHER" id="PTHR10803">
    <property type="entry name" value="ARSENICAL PUMP-DRIVING ATPASE ARSENITE-TRANSLOCATING ATPASE"/>
    <property type="match status" value="1"/>
</dbReference>